<evidence type="ECO:0000313" key="3">
    <source>
        <dbReference type="EMBL" id="TCP37611.1"/>
    </source>
</evidence>
<dbReference type="SMART" id="SM00867">
    <property type="entry name" value="YceI"/>
    <property type="match status" value="1"/>
</dbReference>
<evidence type="ECO:0000256" key="1">
    <source>
        <dbReference type="SAM" id="SignalP"/>
    </source>
</evidence>
<protein>
    <submittedName>
        <fullName evidence="3">Polyisoprenoid-binding protein YceI</fullName>
    </submittedName>
</protein>
<dbReference type="OrthoDB" id="1247465at2"/>
<gene>
    <name evidence="3" type="ORF">EV659_10215</name>
</gene>
<feature type="signal peptide" evidence="1">
    <location>
        <begin position="1"/>
        <end position="25"/>
    </location>
</feature>
<dbReference type="InterPro" id="IPR036761">
    <property type="entry name" value="TTHA0802/YceI-like_sf"/>
</dbReference>
<dbReference type="InParanoid" id="A0A4R2PTX7"/>
<dbReference type="Gene3D" id="2.40.128.110">
    <property type="entry name" value="Lipid/polyisoprenoid-binding, YceI-like"/>
    <property type="match status" value="1"/>
</dbReference>
<organism evidence="3 4">
    <name type="scientific">Rhodothalassium salexigens DSM 2132</name>
    <dbReference type="NCBI Taxonomy" id="1188247"/>
    <lineage>
        <taxon>Bacteria</taxon>
        <taxon>Pseudomonadati</taxon>
        <taxon>Pseudomonadota</taxon>
        <taxon>Alphaproteobacteria</taxon>
        <taxon>Rhodothalassiales</taxon>
        <taxon>Rhodothalassiaceae</taxon>
        <taxon>Rhodothalassium</taxon>
    </lineage>
</organism>
<dbReference type="RefSeq" id="WP_132707189.1">
    <property type="nucleotide sequence ID" value="NZ_JACIGF010000002.1"/>
</dbReference>
<dbReference type="AlphaFoldDB" id="A0A4R2PTX7"/>
<dbReference type="Proteomes" id="UP000295399">
    <property type="component" value="Unassembled WGS sequence"/>
</dbReference>
<feature type="domain" description="Lipid/polyisoprenoid-binding YceI-like" evidence="2">
    <location>
        <begin position="40"/>
        <end position="207"/>
    </location>
</feature>
<comment type="caution">
    <text evidence="3">The sequence shown here is derived from an EMBL/GenBank/DDBJ whole genome shotgun (WGS) entry which is preliminary data.</text>
</comment>
<evidence type="ECO:0000313" key="4">
    <source>
        <dbReference type="Proteomes" id="UP000295399"/>
    </source>
</evidence>
<dbReference type="SUPFAM" id="SSF101874">
    <property type="entry name" value="YceI-like"/>
    <property type="match status" value="1"/>
</dbReference>
<feature type="chain" id="PRO_5020637089" evidence="1">
    <location>
        <begin position="26"/>
        <end position="209"/>
    </location>
</feature>
<dbReference type="InterPro" id="IPR007372">
    <property type="entry name" value="Lipid/polyisoprenoid-bd_YceI"/>
</dbReference>
<accession>A0A4R2PTX7</accession>
<dbReference type="PANTHER" id="PTHR34406">
    <property type="entry name" value="PROTEIN YCEI"/>
    <property type="match status" value="1"/>
</dbReference>
<sequence>MPRACFRSALLAATVVAGLALPTTAWHDARTAAHAADAAGWRLVDADSHLTFRVRQMGATMDGRFDRFTADIEFDPDDLDPASARVIIDMASADVDNAQGNRILASAPWFDVANHPRAVFETTAIRPAENDPNPTGDTETAYRAEAQLTIKGRTQTLALPFTLRVDGDRAHMTGETTLDRHDFGIGGGDADDTVSETVTVRVDIIARRT</sequence>
<evidence type="ECO:0000259" key="2">
    <source>
        <dbReference type="SMART" id="SM00867"/>
    </source>
</evidence>
<proteinExistence type="predicted"/>
<dbReference type="PANTHER" id="PTHR34406:SF1">
    <property type="entry name" value="PROTEIN YCEI"/>
    <property type="match status" value="1"/>
</dbReference>
<keyword evidence="4" id="KW-1185">Reference proteome</keyword>
<dbReference type="EMBL" id="SLXO01000002">
    <property type="protein sequence ID" value="TCP37611.1"/>
    <property type="molecule type" value="Genomic_DNA"/>
</dbReference>
<dbReference type="Pfam" id="PF04264">
    <property type="entry name" value="YceI"/>
    <property type="match status" value="1"/>
</dbReference>
<reference evidence="3 4" key="1">
    <citation type="submission" date="2019-03" db="EMBL/GenBank/DDBJ databases">
        <title>Genomic Encyclopedia of Type Strains, Phase IV (KMG-IV): sequencing the most valuable type-strain genomes for metagenomic binning, comparative biology and taxonomic classification.</title>
        <authorList>
            <person name="Goeker M."/>
        </authorList>
    </citation>
    <scope>NUCLEOTIDE SEQUENCE [LARGE SCALE GENOMIC DNA]</scope>
    <source>
        <strain evidence="3 4">DSM 2132</strain>
    </source>
</reference>
<keyword evidence="1" id="KW-0732">Signal</keyword>
<name>A0A4R2PTX7_RHOSA</name>